<keyword evidence="2" id="KW-0732">Signal</keyword>
<evidence type="ECO:0000256" key="2">
    <source>
        <dbReference type="SAM" id="SignalP"/>
    </source>
</evidence>
<accession>A0AAD9LGV9</accession>
<feature type="compositionally biased region" description="Basic and acidic residues" evidence="1">
    <location>
        <begin position="69"/>
        <end position="92"/>
    </location>
</feature>
<feature type="region of interest" description="Disordered" evidence="1">
    <location>
        <begin position="63"/>
        <end position="124"/>
    </location>
</feature>
<evidence type="ECO:0000313" key="3">
    <source>
        <dbReference type="EMBL" id="KAK1934869.1"/>
    </source>
</evidence>
<feature type="signal peptide" evidence="2">
    <location>
        <begin position="1"/>
        <end position="20"/>
    </location>
</feature>
<name>A0AAD9LGV9_BABDI</name>
<dbReference type="Proteomes" id="UP001195914">
    <property type="component" value="Unassembled WGS sequence"/>
</dbReference>
<keyword evidence="4" id="KW-1185">Reference proteome</keyword>
<gene>
    <name evidence="3" type="ORF">X943_002518</name>
</gene>
<dbReference type="EMBL" id="JAHBMH010000062">
    <property type="protein sequence ID" value="KAK1934869.1"/>
    <property type="molecule type" value="Genomic_DNA"/>
</dbReference>
<comment type="caution">
    <text evidence="3">The sequence shown here is derived from an EMBL/GenBank/DDBJ whole genome shotgun (WGS) entry which is preliminary data.</text>
</comment>
<evidence type="ECO:0000313" key="4">
    <source>
        <dbReference type="Proteomes" id="UP001195914"/>
    </source>
</evidence>
<feature type="compositionally biased region" description="Polar residues" evidence="1">
    <location>
        <begin position="311"/>
        <end position="325"/>
    </location>
</feature>
<protein>
    <submittedName>
        <fullName evidence="3">Membrane protein</fullName>
    </submittedName>
</protein>
<feature type="region of interest" description="Disordered" evidence="1">
    <location>
        <begin position="232"/>
        <end position="480"/>
    </location>
</feature>
<dbReference type="AlphaFoldDB" id="A0AAD9LGV9"/>
<feature type="chain" id="PRO_5042195252" evidence="2">
    <location>
        <begin position="21"/>
        <end position="513"/>
    </location>
</feature>
<reference evidence="3" key="1">
    <citation type="journal article" date="2014" name="Nucleic Acids Res.">
        <title>The evolutionary dynamics of variant antigen genes in Babesia reveal a history of genomic innovation underlying host-parasite interaction.</title>
        <authorList>
            <person name="Jackson A.P."/>
            <person name="Otto T.D."/>
            <person name="Darby A."/>
            <person name="Ramaprasad A."/>
            <person name="Xia D."/>
            <person name="Echaide I.E."/>
            <person name="Farber M."/>
            <person name="Gahlot S."/>
            <person name="Gamble J."/>
            <person name="Gupta D."/>
            <person name="Gupta Y."/>
            <person name="Jackson L."/>
            <person name="Malandrin L."/>
            <person name="Malas T.B."/>
            <person name="Moussa E."/>
            <person name="Nair M."/>
            <person name="Reid A.J."/>
            <person name="Sanders M."/>
            <person name="Sharma J."/>
            <person name="Tracey A."/>
            <person name="Quail M.A."/>
            <person name="Weir W."/>
            <person name="Wastling J.M."/>
            <person name="Hall N."/>
            <person name="Willadsen P."/>
            <person name="Lingelbach K."/>
            <person name="Shiels B."/>
            <person name="Tait A."/>
            <person name="Berriman M."/>
            <person name="Allred D.R."/>
            <person name="Pain A."/>
        </authorList>
    </citation>
    <scope>NUCLEOTIDE SEQUENCE</scope>
    <source>
        <strain evidence="3">1802A</strain>
    </source>
</reference>
<evidence type="ECO:0000256" key="1">
    <source>
        <dbReference type="SAM" id="MobiDB-lite"/>
    </source>
</evidence>
<feature type="compositionally biased region" description="Polar residues" evidence="1">
    <location>
        <begin position="276"/>
        <end position="291"/>
    </location>
</feature>
<reference evidence="3" key="2">
    <citation type="submission" date="2021-05" db="EMBL/GenBank/DDBJ databases">
        <authorList>
            <person name="Pain A."/>
        </authorList>
    </citation>
    <scope>NUCLEOTIDE SEQUENCE</scope>
    <source>
        <strain evidence="3">1802A</strain>
    </source>
</reference>
<feature type="compositionally biased region" description="Polar residues" evidence="1">
    <location>
        <begin position="357"/>
        <end position="375"/>
    </location>
</feature>
<organism evidence="3 4">
    <name type="scientific">Babesia divergens</name>
    <dbReference type="NCBI Taxonomy" id="32595"/>
    <lineage>
        <taxon>Eukaryota</taxon>
        <taxon>Sar</taxon>
        <taxon>Alveolata</taxon>
        <taxon>Apicomplexa</taxon>
        <taxon>Aconoidasida</taxon>
        <taxon>Piroplasmida</taxon>
        <taxon>Babesiidae</taxon>
        <taxon>Babesia</taxon>
    </lineage>
</organism>
<sequence>MKLLYFICIVTHAILRYGIASNIASGADVDEYVDKGGIAASILDNSNSPVEFAAADYLAKSYDPDAEGSEPRKLRRVDNRKPTSDKRSDKSTSKAKIHKASGNKIVSAKGKRQNRKYSVGKPKRNEGLPMPFYARYRATIRDPKHFYVSQVKFDGGLSGEEKAYLYFNSPLSDSDKRGLLHRSRVEIMEPGYKSIRMEDMKKVNAVDSQISWIYNDKEKLFHRFKVGTGIAKDVGKTPNEVDTTRRPNDDASVPESVESPTNTADDVDASPVEESSGGNITEGNSASSNTPDEGYASAPEATDSPKDSNDEPSISGTNENAVNTTEDGEPINDTDATNIDDGKSTEALTEESDTDEPTTNIANTSVPESPSTGSKQNRKKDGGTKGSYELVDEDGNPVDRAQYKEAIDDEIANEPKANDSAVLTGYRPLDPDDIANAAPDVPNTANNTMTEGGDNAKRSASKSPNKRRRRRNQASLWPRRRIQNEVVRAKRKVSKLEQRLGQAETKLDTVIRI</sequence>
<proteinExistence type="predicted"/>